<sequence length="650" mass="76346">MQNYHRKIKLAVHYKSDGDDIGTTPPPFMPKSLWTPPDDSLPPDLLQLILTDQTEFKKGFKFHEEKPNLTQAEVEALRDLISNKHIVIKPADKGSAVVIMARDQYIFEVKRQLQDTNYYKPLTEPIYLKTIPVVHAIIDTLKDKNLLMGSKQSQYLKGDKEPRERRFYILPKIHKDPTKWTVPHELPPGRPIVSDCGSETYQTAEFIDYYLYPLSILHPSYVKDTYHFIDIVKHLKIPQNSMFFSLDVDSLYTNIEIKTGLESVKQIFDKHPNPNRPDSEVLKLLEINLTRNDFVFDGEFYLQIKGTAMGKRFAPAHANIFMANWEEKVLVKCSKRPLHYLRYLDDIWGVWCYSEDEFKQFMAELNSHDPSIQLKHTTDYQSINFLDTTVYKGPSFGINGNLDIKVFFKETDTHALLFKSSFHPKHTFRGLVKSQLLRFNRICTQIDCFWEAVRILFRALRQRGYSRSFLKTCLNTFKEVKNRTTKEILPLITTYSSMSIVLNRRLKINFENFIGKKGILPNYEVAAFTTLKFVKNRFSKTIYKIDQVFTPQTHNCVYLIFCLKCGIQYVGETKNSIRTRMWQHRYNIKNNKEANTPLVNHFILHGMQALRVAGLQSHSCWTDIQRKMYERRWIYRLHTLEPIGLNIKRR</sequence>
<dbReference type="InterPro" id="IPR058912">
    <property type="entry name" value="HTH_animal"/>
</dbReference>
<dbReference type="EMBL" id="JAUPFM010000001">
    <property type="protein sequence ID" value="KAK2863636.1"/>
    <property type="molecule type" value="Genomic_DNA"/>
</dbReference>
<organism evidence="2 3">
    <name type="scientific">Channa striata</name>
    <name type="common">Snakehead murrel</name>
    <name type="synonym">Ophicephalus striatus</name>
    <dbReference type="NCBI Taxonomy" id="64152"/>
    <lineage>
        <taxon>Eukaryota</taxon>
        <taxon>Metazoa</taxon>
        <taxon>Chordata</taxon>
        <taxon>Craniata</taxon>
        <taxon>Vertebrata</taxon>
        <taxon>Euteleostomi</taxon>
        <taxon>Actinopterygii</taxon>
        <taxon>Neopterygii</taxon>
        <taxon>Teleostei</taxon>
        <taxon>Neoteleostei</taxon>
        <taxon>Acanthomorphata</taxon>
        <taxon>Anabantaria</taxon>
        <taxon>Anabantiformes</taxon>
        <taxon>Channoidei</taxon>
        <taxon>Channidae</taxon>
        <taxon>Channa</taxon>
    </lineage>
</organism>
<dbReference type="PANTHER" id="PTHR21301:SF10">
    <property type="entry name" value="REVERSE TRANSCRIPTASE DOMAIN-CONTAINING PROTEIN"/>
    <property type="match status" value="1"/>
</dbReference>
<evidence type="ECO:0000313" key="2">
    <source>
        <dbReference type="EMBL" id="KAK2863636.1"/>
    </source>
</evidence>
<evidence type="ECO:0000259" key="1">
    <source>
        <dbReference type="PROSITE" id="PS50164"/>
    </source>
</evidence>
<reference evidence="2" key="1">
    <citation type="submission" date="2023-07" db="EMBL/GenBank/DDBJ databases">
        <title>Chromosome-level Genome Assembly of Striped Snakehead (Channa striata).</title>
        <authorList>
            <person name="Liu H."/>
        </authorList>
    </citation>
    <scope>NUCLEOTIDE SEQUENCE</scope>
    <source>
        <strain evidence="2">Gz</strain>
        <tissue evidence="2">Muscle</tissue>
    </source>
</reference>
<feature type="domain" description="GIY-YIG" evidence="1">
    <location>
        <begin position="553"/>
        <end position="631"/>
    </location>
</feature>
<name>A0AA88NU48_CHASR</name>
<comment type="caution">
    <text evidence="2">The sequence shown here is derived from an EMBL/GenBank/DDBJ whole genome shotgun (WGS) entry which is preliminary data.</text>
</comment>
<dbReference type="PROSITE" id="PS50164">
    <property type="entry name" value="GIY_YIG"/>
    <property type="match status" value="1"/>
</dbReference>
<dbReference type="InterPro" id="IPR000305">
    <property type="entry name" value="GIY-YIG_endonuc"/>
</dbReference>
<dbReference type="Pfam" id="PF26215">
    <property type="entry name" value="HTH_animal"/>
    <property type="match status" value="1"/>
</dbReference>
<dbReference type="Pfam" id="PF01541">
    <property type="entry name" value="GIY-YIG"/>
    <property type="match status" value="1"/>
</dbReference>
<dbReference type="Gene3D" id="3.40.1440.10">
    <property type="entry name" value="GIY-YIG endonuclease"/>
    <property type="match status" value="1"/>
</dbReference>
<dbReference type="InterPro" id="IPR035901">
    <property type="entry name" value="GIY-YIG_endonuc_sf"/>
</dbReference>
<accession>A0AA88NU48</accession>
<dbReference type="CDD" id="cd10442">
    <property type="entry name" value="GIY-YIG_PLEs"/>
    <property type="match status" value="1"/>
</dbReference>
<gene>
    <name evidence="2" type="ORF">Q5P01_003169</name>
</gene>
<dbReference type="SUPFAM" id="SSF82771">
    <property type="entry name" value="GIY-YIG endonuclease"/>
    <property type="match status" value="1"/>
</dbReference>
<protein>
    <recommendedName>
        <fullName evidence="1">GIY-YIG domain-containing protein</fullName>
    </recommendedName>
</protein>
<dbReference type="AlphaFoldDB" id="A0AA88NU48"/>
<dbReference type="PANTHER" id="PTHR21301">
    <property type="entry name" value="REVERSE TRANSCRIPTASE"/>
    <property type="match status" value="1"/>
</dbReference>
<keyword evidence="3" id="KW-1185">Reference proteome</keyword>
<evidence type="ECO:0000313" key="3">
    <source>
        <dbReference type="Proteomes" id="UP001187415"/>
    </source>
</evidence>
<dbReference type="Proteomes" id="UP001187415">
    <property type="component" value="Unassembled WGS sequence"/>
</dbReference>
<proteinExistence type="predicted"/>